<accession>A1ZTD7</accession>
<keyword evidence="2" id="KW-1185">Reference proteome</keyword>
<proteinExistence type="predicted"/>
<dbReference type="Proteomes" id="UP000004095">
    <property type="component" value="Unassembled WGS sequence"/>
</dbReference>
<gene>
    <name evidence="1" type="ORF">M23134_04637</name>
</gene>
<comment type="caution">
    <text evidence="1">The sequence shown here is derived from an EMBL/GenBank/DDBJ whole genome shotgun (WGS) entry which is preliminary data.</text>
</comment>
<name>A1ZTD7_MICM2</name>
<organism evidence="1 2">
    <name type="scientific">Microscilla marina ATCC 23134</name>
    <dbReference type="NCBI Taxonomy" id="313606"/>
    <lineage>
        <taxon>Bacteria</taxon>
        <taxon>Pseudomonadati</taxon>
        <taxon>Bacteroidota</taxon>
        <taxon>Cytophagia</taxon>
        <taxon>Cytophagales</taxon>
        <taxon>Microscillaceae</taxon>
        <taxon>Microscilla</taxon>
    </lineage>
</organism>
<dbReference type="AlphaFoldDB" id="A1ZTD7"/>
<evidence type="ECO:0000313" key="1">
    <source>
        <dbReference type="EMBL" id="EAY26359.1"/>
    </source>
</evidence>
<reference evidence="1 2" key="1">
    <citation type="submission" date="2007-01" db="EMBL/GenBank/DDBJ databases">
        <authorList>
            <person name="Haygood M."/>
            <person name="Podell S."/>
            <person name="Anderson C."/>
            <person name="Hopkinson B."/>
            <person name="Roe K."/>
            <person name="Barbeau K."/>
            <person name="Gaasterland T."/>
            <person name="Ferriera S."/>
            <person name="Johnson J."/>
            <person name="Kravitz S."/>
            <person name="Beeson K."/>
            <person name="Sutton G."/>
            <person name="Rogers Y.-H."/>
            <person name="Friedman R."/>
            <person name="Frazier M."/>
            <person name="Venter J.C."/>
        </authorList>
    </citation>
    <scope>NUCLEOTIDE SEQUENCE [LARGE SCALE GENOMIC DNA]</scope>
    <source>
        <strain evidence="1 2">ATCC 23134</strain>
    </source>
</reference>
<dbReference type="EMBL" id="AAWS01000035">
    <property type="protein sequence ID" value="EAY26359.1"/>
    <property type="molecule type" value="Genomic_DNA"/>
</dbReference>
<dbReference type="InterPro" id="IPR009057">
    <property type="entry name" value="Homeodomain-like_sf"/>
</dbReference>
<dbReference type="SUPFAM" id="SSF46689">
    <property type="entry name" value="Homeodomain-like"/>
    <property type="match status" value="1"/>
</dbReference>
<evidence type="ECO:0000313" key="2">
    <source>
        <dbReference type="Proteomes" id="UP000004095"/>
    </source>
</evidence>
<sequence>METLEITKDTDIKEYRRQLIVRLSKHDLTQEEIADVVSCSQGLVSQTLQNYATDGFSGIASVPHSGPTSGLDSSDLVTLEQLLSKGASDYGYSEDYWDRSRVQKLISSHFGLDYCLSNISKILQKIRWS</sequence>
<dbReference type="OrthoDB" id="2854648at2"/>
<dbReference type="Pfam" id="PF13384">
    <property type="entry name" value="HTH_23"/>
    <property type="match status" value="1"/>
</dbReference>
<protein>
    <submittedName>
        <fullName evidence="1">Uncharacterized protein</fullName>
    </submittedName>
</protein>
<dbReference type="eggNOG" id="COG3415">
    <property type="taxonomic scope" value="Bacteria"/>
</dbReference>
<dbReference type="RefSeq" id="WP_002701143.1">
    <property type="nucleotide sequence ID" value="NZ_AAWS01000035.1"/>
</dbReference>